<reference evidence="1" key="1">
    <citation type="submission" date="2020-08" db="EMBL/GenBank/DDBJ databases">
        <title>Multicomponent nature underlies the extraordinary mechanical properties of spider dragline silk.</title>
        <authorList>
            <person name="Kono N."/>
            <person name="Nakamura H."/>
            <person name="Mori M."/>
            <person name="Yoshida Y."/>
            <person name="Ohtoshi R."/>
            <person name="Malay A.D."/>
            <person name="Moran D.A.P."/>
            <person name="Tomita M."/>
            <person name="Numata K."/>
            <person name="Arakawa K."/>
        </authorList>
    </citation>
    <scope>NUCLEOTIDE SEQUENCE</scope>
</reference>
<dbReference type="Proteomes" id="UP000887013">
    <property type="component" value="Unassembled WGS sequence"/>
</dbReference>
<proteinExistence type="predicted"/>
<dbReference type="OrthoDB" id="10522689at2759"/>
<name>A0A8X6Q7Y2_NEPPI</name>
<comment type="caution">
    <text evidence="1">The sequence shown here is derived from an EMBL/GenBank/DDBJ whole genome shotgun (WGS) entry which is preliminary data.</text>
</comment>
<organism evidence="1 2">
    <name type="scientific">Nephila pilipes</name>
    <name type="common">Giant wood spider</name>
    <name type="synonym">Nephila maculata</name>
    <dbReference type="NCBI Taxonomy" id="299642"/>
    <lineage>
        <taxon>Eukaryota</taxon>
        <taxon>Metazoa</taxon>
        <taxon>Ecdysozoa</taxon>
        <taxon>Arthropoda</taxon>
        <taxon>Chelicerata</taxon>
        <taxon>Arachnida</taxon>
        <taxon>Araneae</taxon>
        <taxon>Araneomorphae</taxon>
        <taxon>Entelegynae</taxon>
        <taxon>Araneoidea</taxon>
        <taxon>Nephilidae</taxon>
        <taxon>Nephila</taxon>
    </lineage>
</organism>
<gene>
    <name evidence="1" type="ORF">NPIL_264261</name>
</gene>
<keyword evidence="2" id="KW-1185">Reference proteome</keyword>
<protein>
    <submittedName>
        <fullName evidence="1">Uncharacterized protein</fullName>
    </submittedName>
</protein>
<dbReference type="AlphaFoldDB" id="A0A8X6Q7Y2"/>
<evidence type="ECO:0000313" key="2">
    <source>
        <dbReference type="Proteomes" id="UP000887013"/>
    </source>
</evidence>
<accession>A0A8X6Q7Y2</accession>
<evidence type="ECO:0000313" key="1">
    <source>
        <dbReference type="EMBL" id="GFU00583.1"/>
    </source>
</evidence>
<dbReference type="EMBL" id="BMAW01076232">
    <property type="protein sequence ID" value="GFU00583.1"/>
    <property type="molecule type" value="Genomic_DNA"/>
</dbReference>
<sequence>MMLEPVPVNRYLVDRHPHLFTLLSTLSNLFSNKFYSVVIYIRLALKLQNCNCECQDRHGLNLKSPPGSGKKIKDPQTNQIGQFNFSSTSRPITSLCFTHVTEYRSVIARLL</sequence>